<keyword evidence="3 6" id="KW-0689">Ribosomal protein</keyword>
<keyword evidence="2 6" id="KW-0820">tRNA-binding</keyword>
<dbReference type="Pfam" id="PF00252">
    <property type="entry name" value="Ribosomal_L16"/>
    <property type="match status" value="1"/>
</dbReference>
<evidence type="ECO:0000256" key="2">
    <source>
        <dbReference type="ARBA" id="ARBA00022555"/>
    </source>
</evidence>
<comment type="subunit">
    <text evidence="6 8">Part of the 50S ribosomal subunit.</text>
</comment>
<dbReference type="GO" id="GO:0022625">
    <property type="term" value="C:cytosolic large ribosomal subunit"/>
    <property type="evidence" value="ECO:0007669"/>
    <property type="project" value="TreeGrafter"/>
</dbReference>
<evidence type="ECO:0000256" key="3">
    <source>
        <dbReference type="ARBA" id="ARBA00022980"/>
    </source>
</evidence>
<comment type="similarity">
    <text evidence="1 6 7">Belongs to the universal ribosomal protein uL16 family.</text>
</comment>
<evidence type="ECO:0000256" key="7">
    <source>
        <dbReference type="RuleBase" id="RU004413"/>
    </source>
</evidence>
<dbReference type="EMBL" id="LBTX01000008">
    <property type="protein sequence ID" value="KKQ50148.1"/>
    <property type="molecule type" value="Genomic_DNA"/>
</dbReference>
<accession>A0A0G0I4B5</accession>
<protein>
    <recommendedName>
        <fullName evidence="5 6">Large ribosomal subunit protein uL16</fullName>
    </recommendedName>
</protein>
<evidence type="ECO:0000256" key="6">
    <source>
        <dbReference type="HAMAP-Rule" id="MF_01342"/>
    </source>
</evidence>
<gene>
    <name evidence="6" type="primary">rplP</name>
    <name evidence="9" type="ORF">US68_C0008G0033</name>
</gene>
<keyword evidence="4 6" id="KW-0687">Ribonucleoprotein</keyword>
<evidence type="ECO:0000313" key="9">
    <source>
        <dbReference type="EMBL" id="KKQ50148.1"/>
    </source>
</evidence>
<dbReference type="Gene3D" id="3.90.1170.10">
    <property type="entry name" value="Ribosomal protein L10e/L16"/>
    <property type="match status" value="1"/>
</dbReference>
<dbReference type="HAMAP" id="MF_01342">
    <property type="entry name" value="Ribosomal_uL16"/>
    <property type="match status" value="1"/>
</dbReference>
<evidence type="ECO:0000256" key="1">
    <source>
        <dbReference type="ARBA" id="ARBA00008931"/>
    </source>
</evidence>
<keyword evidence="6 8" id="KW-0694">RNA-binding</keyword>
<dbReference type="PANTHER" id="PTHR12220:SF13">
    <property type="entry name" value="LARGE RIBOSOMAL SUBUNIT PROTEIN UL16M"/>
    <property type="match status" value="1"/>
</dbReference>
<organism evidence="9 10">
    <name type="scientific">Candidatus Shapirobacteria bacterium GW2011_GWE1_38_10</name>
    <dbReference type="NCBI Taxonomy" id="1618488"/>
    <lineage>
        <taxon>Bacteria</taxon>
        <taxon>Candidatus Shapironibacteriota</taxon>
    </lineage>
</organism>
<dbReference type="GO" id="GO:0003735">
    <property type="term" value="F:structural constituent of ribosome"/>
    <property type="evidence" value="ECO:0007669"/>
    <property type="project" value="InterPro"/>
</dbReference>
<sequence length="134" mass="14705">MLQPSRTKYRKQFRGRMRGNSQGNLVAFGEYGLKSMACGWITSNQIESARRAIAHATKRSGRTWIRIFPDKPFTQKGAGAPLGAGKGDVKGYVAVIRPGRILFEVTGVPEAEAHEALRLAAAKLPVVTKIVKRK</sequence>
<evidence type="ECO:0000256" key="8">
    <source>
        <dbReference type="RuleBase" id="RU004414"/>
    </source>
</evidence>
<dbReference type="PANTHER" id="PTHR12220">
    <property type="entry name" value="50S/60S RIBOSOMAL PROTEIN L16"/>
    <property type="match status" value="1"/>
</dbReference>
<dbReference type="GO" id="GO:0006412">
    <property type="term" value="P:translation"/>
    <property type="evidence" value="ECO:0007669"/>
    <property type="project" value="UniProtKB-UniRule"/>
</dbReference>
<proteinExistence type="inferred from homology"/>
<dbReference type="FunFam" id="3.90.1170.10:FF:000001">
    <property type="entry name" value="50S ribosomal protein L16"/>
    <property type="match status" value="1"/>
</dbReference>
<dbReference type="GO" id="GO:0019843">
    <property type="term" value="F:rRNA binding"/>
    <property type="evidence" value="ECO:0007669"/>
    <property type="project" value="UniProtKB-UniRule"/>
</dbReference>
<keyword evidence="6 8" id="KW-0699">rRNA-binding</keyword>
<dbReference type="GO" id="GO:0000049">
    <property type="term" value="F:tRNA binding"/>
    <property type="evidence" value="ECO:0007669"/>
    <property type="project" value="UniProtKB-KW"/>
</dbReference>
<dbReference type="InterPro" id="IPR016180">
    <property type="entry name" value="Ribosomal_uL16_dom"/>
</dbReference>
<evidence type="ECO:0000313" key="10">
    <source>
        <dbReference type="Proteomes" id="UP000034231"/>
    </source>
</evidence>
<name>A0A0G0I4B5_9BACT</name>
<evidence type="ECO:0000256" key="5">
    <source>
        <dbReference type="ARBA" id="ARBA00035198"/>
    </source>
</evidence>
<comment type="function">
    <text evidence="6 8">Binds 23S rRNA and is also seen to make contacts with the A and possibly P site tRNAs.</text>
</comment>
<dbReference type="PRINTS" id="PR00060">
    <property type="entry name" value="RIBOSOMALL16"/>
</dbReference>
<dbReference type="InterPro" id="IPR000114">
    <property type="entry name" value="Ribosomal_uL16_bact-type"/>
</dbReference>
<dbReference type="SUPFAM" id="SSF54686">
    <property type="entry name" value="Ribosomal protein L16p/L10e"/>
    <property type="match status" value="1"/>
</dbReference>
<evidence type="ECO:0000256" key="4">
    <source>
        <dbReference type="ARBA" id="ARBA00023274"/>
    </source>
</evidence>
<dbReference type="CDD" id="cd01433">
    <property type="entry name" value="Ribosomal_L16_L10e"/>
    <property type="match status" value="1"/>
</dbReference>
<dbReference type="Proteomes" id="UP000034231">
    <property type="component" value="Unassembled WGS sequence"/>
</dbReference>
<dbReference type="InterPro" id="IPR047873">
    <property type="entry name" value="Ribosomal_uL16"/>
</dbReference>
<dbReference type="NCBIfam" id="TIGR01164">
    <property type="entry name" value="rplP_bact"/>
    <property type="match status" value="1"/>
</dbReference>
<dbReference type="AlphaFoldDB" id="A0A0G0I4B5"/>
<dbReference type="InterPro" id="IPR036920">
    <property type="entry name" value="Ribosomal_uL16_sf"/>
</dbReference>
<dbReference type="PATRIC" id="fig|1618488.3.peg.450"/>
<comment type="caution">
    <text evidence="9">The sequence shown here is derived from an EMBL/GenBank/DDBJ whole genome shotgun (WGS) entry which is preliminary data.</text>
</comment>
<reference evidence="9 10" key="1">
    <citation type="journal article" date="2015" name="Nature">
        <title>rRNA introns, odd ribosomes, and small enigmatic genomes across a large radiation of phyla.</title>
        <authorList>
            <person name="Brown C.T."/>
            <person name="Hug L.A."/>
            <person name="Thomas B.C."/>
            <person name="Sharon I."/>
            <person name="Castelle C.J."/>
            <person name="Singh A."/>
            <person name="Wilkins M.J."/>
            <person name="Williams K.H."/>
            <person name="Banfield J.F."/>
        </authorList>
    </citation>
    <scope>NUCLEOTIDE SEQUENCE [LARGE SCALE GENOMIC DNA]</scope>
</reference>